<dbReference type="STRING" id="1423750.FC89_GL001812"/>
<evidence type="ECO:0000313" key="2">
    <source>
        <dbReference type="Proteomes" id="UP000051451"/>
    </source>
</evidence>
<accession>A0A0R1VRN8</accession>
<keyword evidence="2" id="KW-1185">Reference proteome</keyword>
<comment type="caution">
    <text evidence="1">The sequence shown here is derived from an EMBL/GenBank/DDBJ whole genome shotgun (WGS) entry which is preliminary data.</text>
</comment>
<dbReference type="GeneID" id="98317890"/>
<organism evidence="1 2">
    <name type="scientific">Liquorilactobacillus ghanensis DSM 18630</name>
    <dbReference type="NCBI Taxonomy" id="1423750"/>
    <lineage>
        <taxon>Bacteria</taxon>
        <taxon>Bacillati</taxon>
        <taxon>Bacillota</taxon>
        <taxon>Bacilli</taxon>
        <taxon>Lactobacillales</taxon>
        <taxon>Lactobacillaceae</taxon>
        <taxon>Liquorilactobacillus</taxon>
    </lineage>
</organism>
<dbReference type="OrthoDB" id="2200000at2"/>
<reference evidence="1 2" key="1">
    <citation type="journal article" date="2015" name="Genome Announc.">
        <title>Expanding the biotechnology potential of lactobacilli through comparative genomics of 213 strains and associated genera.</title>
        <authorList>
            <person name="Sun Z."/>
            <person name="Harris H.M."/>
            <person name="McCann A."/>
            <person name="Guo C."/>
            <person name="Argimon S."/>
            <person name="Zhang W."/>
            <person name="Yang X."/>
            <person name="Jeffery I.B."/>
            <person name="Cooney J.C."/>
            <person name="Kagawa T.F."/>
            <person name="Liu W."/>
            <person name="Song Y."/>
            <person name="Salvetti E."/>
            <person name="Wrobel A."/>
            <person name="Rasinkangas P."/>
            <person name="Parkhill J."/>
            <person name="Rea M.C."/>
            <person name="O'Sullivan O."/>
            <person name="Ritari J."/>
            <person name="Douillard F.P."/>
            <person name="Paul Ross R."/>
            <person name="Yang R."/>
            <person name="Briner A.E."/>
            <person name="Felis G.E."/>
            <person name="de Vos W.M."/>
            <person name="Barrangou R."/>
            <person name="Klaenhammer T.R."/>
            <person name="Caufield P.W."/>
            <person name="Cui Y."/>
            <person name="Zhang H."/>
            <person name="O'Toole P.W."/>
        </authorList>
    </citation>
    <scope>NUCLEOTIDE SEQUENCE [LARGE SCALE GENOMIC DNA]</scope>
    <source>
        <strain evidence="1 2">DSM 18630</strain>
    </source>
</reference>
<evidence type="ECO:0000313" key="1">
    <source>
        <dbReference type="EMBL" id="KRM08127.1"/>
    </source>
</evidence>
<gene>
    <name evidence="1" type="ORF">FC89_GL001812</name>
</gene>
<name>A0A0R1VRN8_9LACO</name>
<dbReference type="EMBL" id="AZGB01000002">
    <property type="protein sequence ID" value="KRM08127.1"/>
    <property type="molecule type" value="Genomic_DNA"/>
</dbReference>
<dbReference type="RefSeq" id="WP_057870636.1">
    <property type="nucleotide sequence ID" value="NZ_AZGB01000002.1"/>
</dbReference>
<dbReference type="Proteomes" id="UP000051451">
    <property type="component" value="Unassembled WGS sequence"/>
</dbReference>
<dbReference type="PATRIC" id="fig|1423750.3.peg.1857"/>
<protein>
    <submittedName>
        <fullName evidence="1">Uncharacterized protein</fullName>
    </submittedName>
</protein>
<proteinExistence type="predicted"/>
<sequence length="74" mass="8475">MSENVFFNPGQAVASSFDYHEAYVAAKIYRQKSNHELLLVQEKNNGKSYFVFDATAAKDDSQPTKNFQLVERLK</sequence>
<dbReference type="AlphaFoldDB" id="A0A0R1VRN8"/>